<dbReference type="Proteomes" id="UP000306236">
    <property type="component" value="Unassembled WGS sequence"/>
</dbReference>
<dbReference type="InterPro" id="IPR003607">
    <property type="entry name" value="HD/PDEase_dom"/>
</dbReference>
<sequence>MATGKTTSTSAYDERWTERKRKTDEGYTSPRFQTTPDHQRSEAQYQRDRARIIHCAAFRRLQSKTQVLNLGESDFYRTRLTHSLEVAQLGSGICSHLLQTQPQWRDWIAPAMLMEAICLAHDLGHPPFGHGGETALNSIMHAHGGFEGNGQTLRIAMKLGEYSESHGLDLTRRTLLGVLKYPSLHQRIARYPSASQTNQAHLVKPPKCLHDEEADALAWLLAPFSPSDQALLQHIDFPAQTDQHGTTRYKGFDTSIMELADDIAYGVHDLEDAVALRLVTQAQWQSAIADKAAAIEWPHAKDQAECAQLLAFASQQLFLEGDKPRKHAISRIVHFLMERIHIEHQQLFESDLLNLQAVLDPGAEQLLKLHKDFVMQCVILRPQIQELEFKGQQMIRQLMHALLQHPTRLLPLEQQQLLEQGHGLHRTVCDYVASMTDLEATRRYSRLFAPNVGSVFAP</sequence>
<proteinExistence type="inferred from homology"/>
<dbReference type="InterPro" id="IPR023023">
    <property type="entry name" value="dNTPase_2"/>
</dbReference>
<dbReference type="Pfam" id="PF01966">
    <property type="entry name" value="HD"/>
    <property type="match status" value="1"/>
</dbReference>
<dbReference type="NCBIfam" id="NF003701">
    <property type="entry name" value="PRK05318.1"/>
    <property type="match status" value="1"/>
</dbReference>
<keyword evidence="6" id="KW-1185">Reference proteome</keyword>
<evidence type="ECO:0000256" key="2">
    <source>
        <dbReference type="HAMAP-Rule" id="MF_01212"/>
    </source>
</evidence>
<dbReference type="SUPFAM" id="SSF109604">
    <property type="entry name" value="HD-domain/PDEase-like"/>
    <property type="match status" value="1"/>
</dbReference>
<feature type="domain" description="HD" evidence="4">
    <location>
        <begin position="79"/>
        <end position="266"/>
    </location>
</feature>
<feature type="compositionally biased region" description="Basic and acidic residues" evidence="3">
    <location>
        <begin position="12"/>
        <end position="25"/>
    </location>
</feature>
<dbReference type="InterPro" id="IPR006674">
    <property type="entry name" value="HD_domain"/>
</dbReference>
<dbReference type="GO" id="GO:0008832">
    <property type="term" value="F:dGTPase activity"/>
    <property type="evidence" value="ECO:0007669"/>
    <property type="project" value="TreeGrafter"/>
</dbReference>
<name>A0A4S5BP99_9BURK</name>
<keyword evidence="1 2" id="KW-0378">Hydrolase</keyword>
<dbReference type="HAMAP" id="MF_01212">
    <property type="entry name" value="dGTPase_type2"/>
    <property type="match status" value="1"/>
</dbReference>
<evidence type="ECO:0000313" key="5">
    <source>
        <dbReference type="EMBL" id="THJ32765.1"/>
    </source>
</evidence>
<protein>
    <recommendedName>
        <fullName evidence="2">Deoxyguanosinetriphosphate triphosphohydrolase-like protein</fullName>
    </recommendedName>
</protein>
<organism evidence="5 6">
    <name type="scientific">Lampropedia aestuarii</name>
    <dbReference type="NCBI Taxonomy" id="2562762"/>
    <lineage>
        <taxon>Bacteria</taxon>
        <taxon>Pseudomonadati</taxon>
        <taxon>Pseudomonadota</taxon>
        <taxon>Betaproteobacteria</taxon>
        <taxon>Burkholderiales</taxon>
        <taxon>Comamonadaceae</taxon>
        <taxon>Lampropedia</taxon>
    </lineage>
</organism>
<feature type="region of interest" description="Disordered" evidence="3">
    <location>
        <begin position="1"/>
        <end position="44"/>
    </location>
</feature>
<dbReference type="OrthoDB" id="9803619at2"/>
<dbReference type="InterPro" id="IPR026875">
    <property type="entry name" value="PHydrolase_assoc_dom"/>
</dbReference>
<feature type="compositionally biased region" description="Polar residues" evidence="3">
    <location>
        <begin position="1"/>
        <end position="11"/>
    </location>
</feature>
<evidence type="ECO:0000256" key="3">
    <source>
        <dbReference type="SAM" id="MobiDB-lite"/>
    </source>
</evidence>
<dbReference type="AlphaFoldDB" id="A0A4S5BP99"/>
<dbReference type="NCBIfam" id="TIGR01353">
    <property type="entry name" value="dGTP_triPase"/>
    <property type="match status" value="1"/>
</dbReference>
<dbReference type="CDD" id="cd00077">
    <property type="entry name" value="HDc"/>
    <property type="match status" value="1"/>
</dbReference>
<dbReference type="PROSITE" id="PS51831">
    <property type="entry name" value="HD"/>
    <property type="match status" value="1"/>
</dbReference>
<dbReference type="SMART" id="SM00471">
    <property type="entry name" value="HDc"/>
    <property type="match status" value="1"/>
</dbReference>
<dbReference type="RefSeq" id="WP_136406675.1">
    <property type="nucleotide sequence ID" value="NZ_SSWX01000013.1"/>
</dbReference>
<dbReference type="EMBL" id="SSWX01000013">
    <property type="protein sequence ID" value="THJ32765.1"/>
    <property type="molecule type" value="Genomic_DNA"/>
</dbReference>
<dbReference type="PANTHER" id="PTHR11373:SF40">
    <property type="entry name" value="DEOXYGUANOSINETRIPHOSPHATE TRIPHOSPHOHYDROLASE-LIKE PROTEIN 2"/>
    <property type="match status" value="1"/>
</dbReference>
<dbReference type="InterPro" id="IPR050135">
    <property type="entry name" value="dGTPase-like"/>
</dbReference>
<gene>
    <name evidence="5" type="primary">dgt</name>
    <name evidence="5" type="ORF">E8K88_10755</name>
</gene>
<dbReference type="InterPro" id="IPR006261">
    <property type="entry name" value="dGTPase"/>
</dbReference>
<dbReference type="Pfam" id="PF13286">
    <property type="entry name" value="HD_assoc"/>
    <property type="match status" value="1"/>
</dbReference>
<comment type="caution">
    <text evidence="5">The sequence shown here is derived from an EMBL/GenBank/DDBJ whole genome shotgun (WGS) entry which is preliminary data.</text>
</comment>
<evidence type="ECO:0000313" key="6">
    <source>
        <dbReference type="Proteomes" id="UP000306236"/>
    </source>
</evidence>
<evidence type="ECO:0000259" key="4">
    <source>
        <dbReference type="PROSITE" id="PS51831"/>
    </source>
</evidence>
<dbReference type="NCBIfam" id="NF041026">
    <property type="entry name" value="antiphage_dGTPase"/>
    <property type="match status" value="1"/>
</dbReference>
<comment type="similarity">
    <text evidence="2">Belongs to the dGTPase family. Type 2 subfamily.</text>
</comment>
<dbReference type="PANTHER" id="PTHR11373">
    <property type="entry name" value="DEOXYNUCLEOSIDE TRIPHOSPHATE TRIPHOSPHOHYDROLASE"/>
    <property type="match status" value="1"/>
</dbReference>
<reference evidence="5 6" key="1">
    <citation type="submission" date="2019-04" db="EMBL/GenBank/DDBJ databases">
        <title>Lampropedia sp YIM MLB12 draf genome.</title>
        <authorList>
            <person name="Wang Y.-X."/>
        </authorList>
    </citation>
    <scope>NUCLEOTIDE SEQUENCE [LARGE SCALE GENOMIC DNA]</scope>
    <source>
        <strain evidence="5 6">YIM MLB12</strain>
    </source>
</reference>
<accession>A0A4S5BP99</accession>
<evidence type="ECO:0000256" key="1">
    <source>
        <dbReference type="ARBA" id="ARBA00022801"/>
    </source>
</evidence>
<dbReference type="GO" id="GO:0006203">
    <property type="term" value="P:dGTP catabolic process"/>
    <property type="evidence" value="ECO:0007669"/>
    <property type="project" value="TreeGrafter"/>
</dbReference>
<dbReference type="Gene3D" id="1.10.3210.10">
    <property type="entry name" value="Hypothetical protein af1432"/>
    <property type="match status" value="1"/>
</dbReference>